<dbReference type="CDD" id="cd03784">
    <property type="entry name" value="GT1_Gtf-like"/>
    <property type="match status" value="1"/>
</dbReference>
<dbReference type="PANTHER" id="PTHR11926:SF1560">
    <property type="entry name" value="UDP-GLYCOSYLTRANSFERASE 74E1-RELATED"/>
    <property type="match status" value="1"/>
</dbReference>
<dbReference type="FunFam" id="3.40.50.2000:FF:000019">
    <property type="entry name" value="Glycosyltransferase"/>
    <property type="match status" value="1"/>
</dbReference>
<dbReference type="GO" id="GO:0080043">
    <property type="term" value="F:quercetin 3-O-glucosyltransferase activity"/>
    <property type="evidence" value="ECO:0007669"/>
    <property type="project" value="TreeGrafter"/>
</dbReference>
<organism evidence="4 5">
    <name type="scientific">Ambrosia artemisiifolia</name>
    <name type="common">Common ragweed</name>
    <dbReference type="NCBI Taxonomy" id="4212"/>
    <lineage>
        <taxon>Eukaryota</taxon>
        <taxon>Viridiplantae</taxon>
        <taxon>Streptophyta</taxon>
        <taxon>Embryophyta</taxon>
        <taxon>Tracheophyta</taxon>
        <taxon>Spermatophyta</taxon>
        <taxon>Magnoliopsida</taxon>
        <taxon>eudicotyledons</taxon>
        <taxon>Gunneridae</taxon>
        <taxon>Pentapetalae</taxon>
        <taxon>asterids</taxon>
        <taxon>campanulids</taxon>
        <taxon>Asterales</taxon>
        <taxon>Asteraceae</taxon>
        <taxon>Asteroideae</taxon>
        <taxon>Heliantheae alliance</taxon>
        <taxon>Heliantheae</taxon>
        <taxon>Ambrosia</taxon>
    </lineage>
</organism>
<dbReference type="Gene3D" id="3.40.50.2000">
    <property type="entry name" value="Glycogen Phosphorylase B"/>
    <property type="match status" value="2"/>
</dbReference>
<dbReference type="AlphaFoldDB" id="A0AAD5CRA7"/>
<gene>
    <name evidence="4" type="ORF">M8C21_026256</name>
</gene>
<keyword evidence="2 3" id="KW-0808">Transferase</keyword>
<accession>A0AAD5CRA7</accession>
<dbReference type="PANTHER" id="PTHR11926">
    <property type="entry name" value="GLUCOSYL/GLUCURONOSYL TRANSFERASES"/>
    <property type="match status" value="1"/>
</dbReference>
<evidence type="ECO:0000313" key="4">
    <source>
        <dbReference type="EMBL" id="KAI7746823.1"/>
    </source>
</evidence>
<evidence type="ECO:0000256" key="2">
    <source>
        <dbReference type="ARBA" id="ARBA00022679"/>
    </source>
</evidence>
<comment type="caution">
    <text evidence="4">The sequence shown here is derived from an EMBL/GenBank/DDBJ whole genome shotgun (WGS) entry which is preliminary data.</text>
</comment>
<evidence type="ECO:0000256" key="1">
    <source>
        <dbReference type="ARBA" id="ARBA00009995"/>
    </source>
</evidence>
<dbReference type="GO" id="GO:0080044">
    <property type="term" value="F:quercetin 7-O-glucosyltransferase activity"/>
    <property type="evidence" value="ECO:0007669"/>
    <property type="project" value="TreeGrafter"/>
</dbReference>
<dbReference type="Pfam" id="PF00201">
    <property type="entry name" value="UDPGT"/>
    <property type="match status" value="1"/>
</dbReference>
<reference evidence="4" key="1">
    <citation type="submission" date="2022-06" db="EMBL/GenBank/DDBJ databases">
        <title>Uncovering the hologenomic basis of an extraordinary plant invasion.</title>
        <authorList>
            <person name="Bieker V.C."/>
            <person name="Martin M.D."/>
            <person name="Gilbert T."/>
            <person name="Hodgins K."/>
            <person name="Battlay P."/>
            <person name="Petersen B."/>
            <person name="Wilson J."/>
        </authorList>
    </citation>
    <scope>NUCLEOTIDE SEQUENCE</scope>
    <source>
        <strain evidence="4">AA19_3_7</strain>
        <tissue evidence="4">Leaf</tissue>
    </source>
</reference>
<proteinExistence type="inferred from homology"/>
<name>A0AAD5CRA7_AMBAR</name>
<dbReference type="SUPFAM" id="SSF53756">
    <property type="entry name" value="UDP-Glycosyltransferase/glycogen phosphorylase"/>
    <property type="match status" value="1"/>
</dbReference>
<dbReference type="PROSITE" id="PS00375">
    <property type="entry name" value="UDPGT"/>
    <property type="match status" value="1"/>
</dbReference>
<comment type="similarity">
    <text evidence="1 3">Belongs to the UDP-glycosyltransferase family.</text>
</comment>
<dbReference type="InterPro" id="IPR035595">
    <property type="entry name" value="UDP_glycos_trans_CS"/>
</dbReference>
<evidence type="ECO:0000313" key="5">
    <source>
        <dbReference type="Proteomes" id="UP001206925"/>
    </source>
</evidence>
<protein>
    <submittedName>
        <fullName evidence="4">Uncharacterized protein</fullName>
    </submittedName>
</protein>
<dbReference type="Proteomes" id="UP001206925">
    <property type="component" value="Unassembled WGS sequence"/>
</dbReference>
<sequence>MWKLKVIGPTIPSMYLDKRLKDDNDYGFSIFKPNHKECMNWLNNKPKHSVVYVAFGSLAQLGPDQMEEIAWSLSDTDVNFLWVVRAEEEGKLPKGFLDEKVPRKGLVLTWCRQLDVLAHDSVGCFVTHCGFNSTLEAISLGVPVIGMPQWTDQTTNAKLLDEIWNVGVRLKVDENGIVRRGNLVSCIKKIMKDEMGVIVRKNAEKWKELAKLAVDEGGSFDKDLDEFVCELKHEC</sequence>
<keyword evidence="5" id="KW-1185">Reference proteome</keyword>
<evidence type="ECO:0000256" key="3">
    <source>
        <dbReference type="RuleBase" id="RU003718"/>
    </source>
</evidence>
<dbReference type="InterPro" id="IPR002213">
    <property type="entry name" value="UDP_glucos_trans"/>
</dbReference>
<dbReference type="EMBL" id="JAMZMK010006890">
    <property type="protein sequence ID" value="KAI7746823.1"/>
    <property type="molecule type" value="Genomic_DNA"/>
</dbReference>
<keyword evidence="3" id="KW-0328">Glycosyltransferase</keyword>